<dbReference type="AlphaFoldDB" id="A0A8T2K387"/>
<accession>A0A8T2K387</accession>
<keyword evidence="4" id="KW-1185">Reference proteome</keyword>
<keyword evidence="1" id="KW-0175">Coiled coil</keyword>
<feature type="coiled-coil region" evidence="1">
    <location>
        <begin position="213"/>
        <end position="410"/>
    </location>
</feature>
<evidence type="ECO:0000313" key="3">
    <source>
        <dbReference type="EMBL" id="KAG8449006.1"/>
    </source>
</evidence>
<evidence type="ECO:0008006" key="5">
    <source>
        <dbReference type="Google" id="ProtNLM"/>
    </source>
</evidence>
<gene>
    <name evidence="3" type="ORF">GDO86_015898</name>
</gene>
<dbReference type="Proteomes" id="UP000812440">
    <property type="component" value="Chromosome 8_10"/>
</dbReference>
<feature type="compositionally biased region" description="Polar residues" evidence="2">
    <location>
        <begin position="1"/>
        <end position="11"/>
    </location>
</feature>
<feature type="coiled-coil region" evidence="1">
    <location>
        <begin position="991"/>
        <end position="1032"/>
    </location>
</feature>
<feature type="coiled-coil region" evidence="1">
    <location>
        <begin position="909"/>
        <end position="960"/>
    </location>
</feature>
<dbReference type="GO" id="GO:0005814">
    <property type="term" value="C:centriole"/>
    <property type="evidence" value="ECO:0007669"/>
    <property type="project" value="TreeGrafter"/>
</dbReference>
<dbReference type="GO" id="GO:0000922">
    <property type="term" value="C:spindle pole"/>
    <property type="evidence" value="ECO:0007669"/>
    <property type="project" value="TreeGrafter"/>
</dbReference>
<organism evidence="3 4">
    <name type="scientific">Hymenochirus boettgeri</name>
    <name type="common">Congo dwarf clawed frog</name>
    <dbReference type="NCBI Taxonomy" id="247094"/>
    <lineage>
        <taxon>Eukaryota</taxon>
        <taxon>Metazoa</taxon>
        <taxon>Chordata</taxon>
        <taxon>Craniata</taxon>
        <taxon>Vertebrata</taxon>
        <taxon>Euteleostomi</taxon>
        <taxon>Amphibia</taxon>
        <taxon>Batrachia</taxon>
        <taxon>Anura</taxon>
        <taxon>Pipoidea</taxon>
        <taxon>Pipidae</taxon>
        <taxon>Pipinae</taxon>
        <taxon>Hymenochirus</taxon>
    </lineage>
</organism>
<feature type="coiled-coil region" evidence="1">
    <location>
        <begin position="710"/>
        <end position="825"/>
    </location>
</feature>
<feature type="region of interest" description="Disordered" evidence="2">
    <location>
        <begin position="1"/>
        <end position="25"/>
    </location>
</feature>
<evidence type="ECO:0000313" key="4">
    <source>
        <dbReference type="Proteomes" id="UP000812440"/>
    </source>
</evidence>
<name>A0A8T2K387_9PIPI</name>
<sequence length="1060" mass="124909">MAESSSDSDSYLRTRVNRRGPLRANHLQARSRVVGNVSEKIHTLANTLQDTSRNLRQVDEMLGQYREYSGEQTDAIASLKETLEQSIDQLRSKRMSRLSGMRSASLSSLCASDLDEGATVPGKQLLQPTSSLRDCSDKGVSWSRRRSRSASVRFVDDSNHSDPLHNLHQSLRDLSNDQLRLNEDFTREFSRRNRTDVKTKRALDELTIRLNETQRQDSVSERVERRLQEIEREIKTEKQKVDRQSDHLGKMSVELQEALKKKETLAEEVAASLKNKLGKSENEKHQLEVELERYRRRMDQTEGSRETLLCQIEDLRAQLHKAEDERGLLQHQVSQLSMLSQREYREEERRVRTERTELEKQELERQILELRSQLNRSAILSEVEDLKHILEQKDRERTQLAEHVEALTTDMEKREKQQLKMLEQLKDIQSRYEICERERCQAERRSSELNQQLEEMSQEAEKYLGELKQVEALRADTENKKEQLKNKAQDTIKHWRLKCKKLERELEKKEELISEKDNKSTMVTKERDEVRSQLHATLQQAESLRKELSEVLSRRAQQEEALHLQEMHLTKAREQHLELERELRESQDTTGRFQAELERYNDLQKQMQQDHEKLEKAIISSDQSYEKSKDRILELQEAVKNLSAEKAELSDQLTREIKAGKDLRKNLCEAQKQAEFAKEELTLAGKQLKMERELHQKEQSDLHLATQSAKSKHERNIQEVLTRFRQEREELENHIHTLKSELMESKCLVKSERGRLERMKVECDKLAEEASCSNEENATLRYNYQMAMQDAEKREKEANSAERGARNLEEVNQKLIEQISSLKMEQETILSAIETELDNACHLLSKDSMEKFKAITNTSHLRNDPHYRLAEIKTKLQWLCEEMKEQDSRMRNKLQYSWDQLKGQRLSRESEFEALRQKIAEQNQQLEEADRERKGLLDKNRRKEEEMWLLQDRIMDLERSTRMALDHLESVPEKLSLLDNMKDLCDSHQQREIMEERYAQYKEIVGSLQQQLEDSKRRIQEYREEKIKAEVHSARLTALSSSIRDHSNTLSSSLPLNDNC</sequence>
<feature type="coiled-coil region" evidence="1">
    <location>
        <begin position="446"/>
        <end position="659"/>
    </location>
</feature>
<protein>
    <recommendedName>
        <fullName evidence="5">Centrosomal protein 128</fullName>
    </recommendedName>
</protein>
<evidence type="ECO:0000256" key="1">
    <source>
        <dbReference type="SAM" id="Coils"/>
    </source>
</evidence>
<dbReference type="EMBL" id="JAACNH010000003">
    <property type="protein sequence ID" value="KAG8449006.1"/>
    <property type="molecule type" value="Genomic_DNA"/>
</dbReference>
<dbReference type="OrthoDB" id="10046318at2759"/>
<evidence type="ECO:0000256" key="2">
    <source>
        <dbReference type="SAM" id="MobiDB-lite"/>
    </source>
</evidence>
<dbReference type="InterPro" id="IPR026652">
    <property type="entry name" value="CEP128"/>
</dbReference>
<dbReference type="PANTHER" id="PTHR46657:SF1">
    <property type="entry name" value="CENTROSOMAL PROTEIN OF 128 KDA"/>
    <property type="match status" value="1"/>
</dbReference>
<reference evidence="3" key="1">
    <citation type="thesis" date="2020" institute="ProQuest LLC" country="789 East Eisenhower Parkway, Ann Arbor, MI, USA">
        <title>Comparative Genomics and Chromosome Evolution.</title>
        <authorList>
            <person name="Mudd A.B."/>
        </authorList>
    </citation>
    <scope>NUCLEOTIDE SEQUENCE</scope>
    <source>
        <strain evidence="3">Female2</strain>
        <tissue evidence="3">Blood</tissue>
    </source>
</reference>
<dbReference type="PANTHER" id="PTHR46657">
    <property type="entry name" value="CENTROSOMAL PROTEIN OF 128 KDA"/>
    <property type="match status" value="1"/>
</dbReference>
<comment type="caution">
    <text evidence="3">The sequence shown here is derived from an EMBL/GenBank/DDBJ whole genome shotgun (WGS) entry which is preliminary data.</text>
</comment>
<proteinExistence type="predicted"/>